<dbReference type="Pfam" id="PF12838">
    <property type="entry name" value="Fer4_7"/>
    <property type="match status" value="1"/>
</dbReference>
<evidence type="ECO:0000256" key="5">
    <source>
        <dbReference type="ARBA" id="ARBA00023004"/>
    </source>
</evidence>
<dbReference type="Gene3D" id="3.40.50.970">
    <property type="match status" value="2"/>
</dbReference>
<evidence type="ECO:0000313" key="8">
    <source>
        <dbReference type="EMBL" id="WIA16311.1"/>
    </source>
</evidence>
<dbReference type="EMBL" id="CP126214">
    <property type="protein sequence ID" value="WIA16311.1"/>
    <property type="molecule type" value="Genomic_DNA"/>
</dbReference>
<dbReference type="PANTHER" id="PTHR32154">
    <property type="entry name" value="PYRUVATE-FLAVODOXIN OXIDOREDUCTASE-RELATED"/>
    <property type="match status" value="1"/>
</dbReference>
<keyword evidence="1" id="KW-0813">Transport</keyword>
<dbReference type="PANTHER" id="PTHR32154:SF0">
    <property type="entry name" value="PYRUVATE-FLAVODOXIN OXIDOREDUCTASE-RELATED"/>
    <property type="match status" value="1"/>
</dbReference>
<dbReference type="Gene3D" id="3.30.70.20">
    <property type="match status" value="1"/>
</dbReference>
<keyword evidence="4" id="KW-0560">Oxidoreductase</keyword>
<dbReference type="SUPFAM" id="SSF52922">
    <property type="entry name" value="TK C-terminal domain-like"/>
    <property type="match status" value="1"/>
</dbReference>
<dbReference type="InterPro" id="IPR002880">
    <property type="entry name" value="Pyrv_Fd/Flavodoxin_OxRdtase_N"/>
</dbReference>
<dbReference type="Pfam" id="PF17147">
    <property type="entry name" value="PFOR_II"/>
    <property type="match status" value="1"/>
</dbReference>
<dbReference type="PROSITE" id="PS51379">
    <property type="entry name" value="4FE4S_FER_2"/>
    <property type="match status" value="2"/>
</dbReference>
<evidence type="ECO:0000256" key="6">
    <source>
        <dbReference type="ARBA" id="ARBA00023014"/>
    </source>
</evidence>
<feature type="domain" description="4Fe-4S ferredoxin-type" evidence="7">
    <location>
        <begin position="777"/>
        <end position="806"/>
    </location>
</feature>
<dbReference type="InterPro" id="IPR017900">
    <property type="entry name" value="4Fe4S_Fe_S_CS"/>
</dbReference>
<dbReference type="SUPFAM" id="SSF54862">
    <property type="entry name" value="4Fe-4S ferredoxins"/>
    <property type="match status" value="1"/>
</dbReference>
<dbReference type="InterPro" id="IPR009014">
    <property type="entry name" value="Transketo_C/PFOR_II"/>
</dbReference>
<evidence type="ECO:0000256" key="1">
    <source>
        <dbReference type="ARBA" id="ARBA00022448"/>
    </source>
</evidence>
<accession>A0ABY8U798</accession>
<evidence type="ECO:0000256" key="4">
    <source>
        <dbReference type="ARBA" id="ARBA00023002"/>
    </source>
</evidence>
<evidence type="ECO:0000256" key="3">
    <source>
        <dbReference type="ARBA" id="ARBA00022982"/>
    </source>
</evidence>
<keyword evidence="6" id="KW-0411">Iron-sulfur</keyword>
<sequence length="1218" mass="127832">MGEAVEAWAAAGRRNLHGNVMQVVQMEGEGGVAGALHALGLHDHVVQMEGEGGVAGALHGALQAGALATTFTCSQGLLLMIPNMYKIAGGLLPCVMHVTARTLAADAVSMFCDHQDVMGVRQTGWVMLAAADAQEAQDLAIVSHLASLKARLPFLHFFDGILTSHEMRSVSVLEPEAYRHLLQDPEVAAAIAAHRACGLNPAHPHQRGGAQGADVFMQMREAANPYYLAAPGIVQATMDDVAAFTGRPLRLFGYYGHPQAERIVIAMGSATSVLQEAVDHLNAQGQRVGMVNVHLFRPWSPQHLLAELPASVTSIGVLDRTKEPGGQGEPLYLDVAASITEDMAGGGPMRRVVGGRYGLGGKAFTPAMAVAVFDNLAAQQPRNHFTVGITDDVTMTSLPVGPEINTLPAGTYECLFWGMGSDGTVGANKEAIKIIGEADEGTYVQASFNYDAHKSGGLTVSHLRFGPRSITSSYAIHRADYMGVHLAAYLTKFDCLSRLKSGGVLVVNAPWRSAEDVAAALPARLLRQLATLQPRLYVVDARRMADAVGLGGRINMAMQAAFFQTSGVLPLDKAIPLLKQATSKSYSRQGDKVVAQNHAAVDAALAAVVNIHIPAAWAAADAAGFTPQQQASLVGASDNTAAAAAEAAAASTPTALAAKAAAQRLGLGDFYSRLAEPMLALQADSLPVSAFQAGNIMPPGTTQLERRGTAVSVPAWDPASCSQCNACAFVCPHAAIRPVLATPEELAGGGGTAAAAFETLPLRGVGSRAAAGQELRYRMQVSPLDCTGCSLCSRVCPAGALSMVPLADAVQQQDTAWLFSKTLPSRAHLFDPVSTRGSQFQQPLLEFSGACEGCGETAYVKLLTQMFGERLVIANAVGCSSVWGGWEPSNPYTVTPQGQGPAWASSLLEDNAQFGFGIYTGLKQRRQAYIAVAQQLLDGAAAAVDETAAGKGFGSAALRAALQEWLQVADNGLLCHQAALQLQPLLQAEAAQPGAAASLAALAADAADMLEKPSCWLVGGDGWAYDIGFAGLDHVLAGSEDVNVLVLDNEAYSNTGGQQSKASPLGAVLSMAAGGKASSKKQLGLMMQAAYGDHLYVASVCLEADHKQVVRAFAEAEAHKGPSLIIAYAPCVMHGITDGMKCSAAEACTAVDTGYWPLYRKLKGRVAELLARENRFSVLARRSPGVSADLQARLQQEVEARQARLHLLAKEQTQQQQE</sequence>
<dbReference type="Pfam" id="PF01558">
    <property type="entry name" value="POR"/>
    <property type="match status" value="1"/>
</dbReference>
<organism evidence="8 9">
    <name type="scientific">Tetradesmus obliquus</name>
    <name type="common">Green alga</name>
    <name type="synonym">Acutodesmus obliquus</name>
    <dbReference type="NCBI Taxonomy" id="3088"/>
    <lineage>
        <taxon>Eukaryota</taxon>
        <taxon>Viridiplantae</taxon>
        <taxon>Chlorophyta</taxon>
        <taxon>core chlorophytes</taxon>
        <taxon>Chlorophyceae</taxon>
        <taxon>CS clade</taxon>
        <taxon>Sphaeropleales</taxon>
        <taxon>Scenedesmaceae</taxon>
        <taxon>Tetradesmus</taxon>
    </lineage>
</organism>
<dbReference type="InterPro" id="IPR050722">
    <property type="entry name" value="Pyruvate:ferred/Flavod_OxRd"/>
</dbReference>
<dbReference type="InterPro" id="IPR033412">
    <property type="entry name" value="PFOR_II"/>
</dbReference>
<keyword evidence="5" id="KW-0408">Iron</keyword>
<keyword evidence="2" id="KW-0004">4Fe-4S</keyword>
<dbReference type="SUPFAM" id="SSF53323">
    <property type="entry name" value="Pyruvate-ferredoxin oxidoreductase, PFOR, domain III"/>
    <property type="match status" value="1"/>
</dbReference>
<proteinExistence type="predicted"/>
<dbReference type="InterPro" id="IPR017896">
    <property type="entry name" value="4Fe4S_Fe-S-bd"/>
</dbReference>
<evidence type="ECO:0000259" key="7">
    <source>
        <dbReference type="PROSITE" id="PS51379"/>
    </source>
</evidence>
<dbReference type="InterPro" id="IPR019456">
    <property type="entry name" value="Pyrv-flavodox_OxRtase_EKR"/>
</dbReference>
<name>A0ABY8U798_TETOB</name>
<dbReference type="CDD" id="cd07034">
    <property type="entry name" value="TPP_PYR_PFOR_IOR-alpha_like"/>
    <property type="match status" value="1"/>
</dbReference>
<dbReference type="Pfam" id="PF01855">
    <property type="entry name" value="POR_N"/>
    <property type="match status" value="1"/>
</dbReference>
<dbReference type="SUPFAM" id="SSF52518">
    <property type="entry name" value="Thiamin diphosphate-binding fold (THDP-binding)"/>
    <property type="match status" value="2"/>
</dbReference>
<evidence type="ECO:0000256" key="2">
    <source>
        <dbReference type="ARBA" id="ARBA00022485"/>
    </source>
</evidence>
<dbReference type="Gene3D" id="3.40.920.10">
    <property type="entry name" value="Pyruvate-ferredoxin oxidoreductase, PFOR, domain III"/>
    <property type="match status" value="1"/>
</dbReference>
<evidence type="ECO:0000313" key="9">
    <source>
        <dbReference type="Proteomes" id="UP001244341"/>
    </source>
</evidence>
<dbReference type="InterPro" id="IPR011766">
    <property type="entry name" value="TPP_enzyme_TPP-bd"/>
</dbReference>
<dbReference type="InterPro" id="IPR002869">
    <property type="entry name" value="Pyrv_flavodox_OxRed_cen"/>
</dbReference>
<keyword evidence="2" id="KW-0479">Metal-binding</keyword>
<dbReference type="InterPro" id="IPR029061">
    <property type="entry name" value="THDP-binding"/>
</dbReference>
<dbReference type="InterPro" id="IPR019752">
    <property type="entry name" value="Pyrv/ketoisovalerate_OxRed_cat"/>
</dbReference>
<keyword evidence="9" id="KW-1185">Reference proteome</keyword>
<dbReference type="SMART" id="SM00890">
    <property type="entry name" value="EKR"/>
    <property type="match status" value="1"/>
</dbReference>
<dbReference type="Proteomes" id="UP001244341">
    <property type="component" value="Chromosome 7b"/>
</dbReference>
<dbReference type="Gene3D" id="3.40.50.920">
    <property type="match status" value="1"/>
</dbReference>
<keyword evidence="3" id="KW-0249">Electron transport</keyword>
<dbReference type="Pfam" id="PF02775">
    <property type="entry name" value="TPP_enzyme_C"/>
    <property type="match status" value="1"/>
</dbReference>
<gene>
    <name evidence="8" type="ORF">OEZ85_013010</name>
</gene>
<protein>
    <recommendedName>
        <fullName evidence="7">4Fe-4S ferredoxin-type domain-containing protein</fullName>
    </recommendedName>
</protein>
<dbReference type="Pfam" id="PF10371">
    <property type="entry name" value="EKR"/>
    <property type="match status" value="1"/>
</dbReference>
<dbReference type="PROSITE" id="PS00198">
    <property type="entry name" value="4FE4S_FER_1"/>
    <property type="match status" value="1"/>
</dbReference>
<feature type="domain" description="4Fe-4S ferredoxin-type" evidence="7">
    <location>
        <begin position="712"/>
        <end position="741"/>
    </location>
</feature>
<reference evidence="8 9" key="1">
    <citation type="submission" date="2023-05" db="EMBL/GenBank/DDBJ databases">
        <title>A 100% complete, gapless, phased diploid assembly of the Scenedesmus obliquus UTEX 3031 genome.</title>
        <authorList>
            <person name="Biondi T.C."/>
            <person name="Hanschen E.R."/>
            <person name="Kwon T."/>
            <person name="Eng W."/>
            <person name="Kruse C.P.S."/>
            <person name="Koehler S.I."/>
            <person name="Kunde Y."/>
            <person name="Gleasner C.D."/>
            <person name="You Mak K.T."/>
            <person name="Polle J."/>
            <person name="Hovde B.T."/>
            <person name="Starkenburg S.R."/>
        </authorList>
    </citation>
    <scope>NUCLEOTIDE SEQUENCE [LARGE SCALE GENOMIC DNA]</scope>
    <source>
        <strain evidence="8 9">DOE0152z</strain>
    </source>
</reference>